<sequence length="111" mass="12635">MEGRTIALTEWEIAGEKIINQNVFSLARHGKRKELEDLFKGGIDPDSLDRNGNTLFIIACQNNHKSIAKLCLRYGANINWRNNFDKTGKFYAKLFGYTALYEYLSGKGAEE</sequence>
<accession>A0AAU9JC39</accession>
<protein>
    <recommendedName>
        <fullName evidence="5">Ankyrin repeat domain-containing protein</fullName>
    </recommendedName>
</protein>
<dbReference type="Proteomes" id="UP001162131">
    <property type="component" value="Unassembled WGS sequence"/>
</dbReference>
<dbReference type="PANTHER" id="PTHR24119:SF0">
    <property type="entry name" value="ACYL-COA-BINDING DOMAIN-CONTAINING PROTEIN 6"/>
    <property type="match status" value="1"/>
</dbReference>
<dbReference type="SMART" id="SM00248">
    <property type="entry name" value="ANK"/>
    <property type="match status" value="1"/>
</dbReference>
<evidence type="ECO:0008006" key="5">
    <source>
        <dbReference type="Google" id="ProtNLM"/>
    </source>
</evidence>
<reference evidence="3" key="1">
    <citation type="submission" date="2021-09" db="EMBL/GenBank/DDBJ databases">
        <authorList>
            <consortium name="AG Swart"/>
            <person name="Singh M."/>
            <person name="Singh A."/>
            <person name="Seah K."/>
            <person name="Emmerich C."/>
        </authorList>
    </citation>
    <scope>NUCLEOTIDE SEQUENCE</scope>
    <source>
        <strain evidence="3">ATCC30299</strain>
    </source>
</reference>
<keyword evidence="4" id="KW-1185">Reference proteome</keyword>
<dbReference type="InterPro" id="IPR036770">
    <property type="entry name" value="Ankyrin_rpt-contain_sf"/>
</dbReference>
<proteinExistence type="predicted"/>
<dbReference type="SUPFAM" id="SSF48403">
    <property type="entry name" value="Ankyrin repeat"/>
    <property type="match status" value="1"/>
</dbReference>
<name>A0AAU9JC39_9CILI</name>
<feature type="repeat" description="ANK" evidence="2">
    <location>
        <begin position="51"/>
        <end position="83"/>
    </location>
</feature>
<dbReference type="PROSITE" id="PS50297">
    <property type="entry name" value="ANK_REP_REGION"/>
    <property type="match status" value="1"/>
</dbReference>
<dbReference type="PROSITE" id="PS50088">
    <property type="entry name" value="ANK_REPEAT"/>
    <property type="match status" value="1"/>
</dbReference>
<keyword evidence="1" id="KW-0446">Lipid-binding</keyword>
<dbReference type="InterPro" id="IPR002110">
    <property type="entry name" value="Ankyrin_rpt"/>
</dbReference>
<gene>
    <name evidence="3" type="ORF">BSTOLATCC_MIC34849</name>
</gene>
<dbReference type="PANTHER" id="PTHR24119">
    <property type="entry name" value="ACYL-COA-BINDING DOMAIN-CONTAINING PROTEIN 6"/>
    <property type="match status" value="1"/>
</dbReference>
<dbReference type="Gene3D" id="1.25.40.20">
    <property type="entry name" value="Ankyrin repeat-containing domain"/>
    <property type="match status" value="1"/>
</dbReference>
<dbReference type="Pfam" id="PF12796">
    <property type="entry name" value="Ank_2"/>
    <property type="match status" value="1"/>
</dbReference>
<keyword evidence="2" id="KW-0040">ANK repeat</keyword>
<dbReference type="GO" id="GO:0000062">
    <property type="term" value="F:fatty-acyl-CoA binding"/>
    <property type="evidence" value="ECO:0007669"/>
    <property type="project" value="TreeGrafter"/>
</dbReference>
<comment type="caution">
    <text evidence="3">The sequence shown here is derived from an EMBL/GenBank/DDBJ whole genome shotgun (WGS) entry which is preliminary data.</text>
</comment>
<evidence type="ECO:0000313" key="3">
    <source>
        <dbReference type="EMBL" id="CAG9323813.1"/>
    </source>
</evidence>
<organism evidence="3 4">
    <name type="scientific">Blepharisma stoltei</name>
    <dbReference type="NCBI Taxonomy" id="1481888"/>
    <lineage>
        <taxon>Eukaryota</taxon>
        <taxon>Sar</taxon>
        <taxon>Alveolata</taxon>
        <taxon>Ciliophora</taxon>
        <taxon>Postciliodesmatophora</taxon>
        <taxon>Heterotrichea</taxon>
        <taxon>Heterotrichida</taxon>
        <taxon>Blepharismidae</taxon>
        <taxon>Blepharisma</taxon>
    </lineage>
</organism>
<dbReference type="EMBL" id="CAJZBQ010000035">
    <property type="protein sequence ID" value="CAG9323813.1"/>
    <property type="molecule type" value="Genomic_DNA"/>
</dbReference>
<evidence type="ECO:0000313" key="4">
    <source>
        <dbReference type="Proteomes" id="UP001162131"/>
    </source>
</evidence>
<evidence type="ECO:0000256" key="1">
    <source>
        <dbReference type="ARBA" id="ARBA00023121"/>
    </source>
</evidence>
<dbReference type="AlphaFoldDB" id="A0AAU9JC39"/>
<evidence type="ECO:0000256" key="2">
    <source>
        <dbReference type="PROSITE-ProRule" id="PRU00023"/>
    </source>
</evidence>